<comment type="caution">
    <text evidence="3">The sequence shown here is derived from an EMBL/GenBank/DDBJ whole genome shotgun (WGS) entry which is preliminary data.</text>
</comment>
<keyword evidence="1" id="KW-0812">Transmembrane</keyword>
<feature type="domain" description="DUF1468" evidence="2">
    <location>
        <begin position="12"/>
        <end position="143"/>
    </location>
</feature>
<sequence>MSTKFPNNRDALAGLLFMALGTIGFFVALSYPFGSLQEMGPGFFPRVLGVILIGFGIVTLLKGLRSGEQVDGSWSWLPLLLLAVALVAFGWLMERFGLLPALVVLIVTSARAGKEFRWKEAVVLTVILCLMAVAIFVWGLGLPYSLFSFELGH</sequence>
<evidence type="ECO:0000256" key="1">
    <source>
        <dbReference type="SAM" id="Phobius"/>
    </source>
</evidence>
<keyword evidence="1" id="KW-0472">Membrane</keyword>
<dbReference type="RefSeq" id="WP_310312652.1">
    <property type="nucleotide sequence ID" value="NZ_JAVDWU010000002.1"/>
</dbReference>
<name>A0ABU1WIP6_9BURK</name>
<keyword evidence="4" id="KW-1185">Reference proteome</keyword>
<feature type="transmembrane region" description="Helical" evidence="1">
    <location>
        <begin position="12"/>
        <end position="31"/>
    </location>
</feature>
<dbReference type="InterPro" id="IPR009936">
    <property type="entry name" value="DUF1468"/>
</dbReference>
<feature type="transmembrane region" description="Helical" evidence="1">
    <location>
        <begin position="43"/>
        <end position="61"/>
    </location>
</feature>
<feature type="transmembrane region" description="Helical" evidence="1">
    <location>
        <begin position="121"/>
        <end position="141"/>
    </location>
</feature>
<proteinExistence type="predicted"/>
<evidence type="ECO:0000259" key="2">
    <source>
        <dbReference type="Pfam" id="PF07331"/>
    </source>
</evidence>
<dbReference type="Pfam" id="PF07331">
    <property type="entry name" value="TctB"/>
    <property type="match status" value="1"/>
</dbReference>
<organism evidence="3 4">
    <name type="scientific">Hydrogenophaga palleronii</name>
    <dbReference type="NCBI Taxonomy" id="65655"/>
    <lineage>
        <taxon>Bacteria</taxon>
        <taxon>Pseudomonadati</taxon>
        <taxon>Pseudomonadota</taxon>
        <taxon>Betaproteobacteria</taxon>
        <taxon>Burkholderiales</taxon>
        <taxon>Comamonadaceae</taxon>
        <taxon>Hydrogenophaga</taxon>
    </lineage>
</organism>
<dbReference type="Proteomes" id="UP001265700">
    <property type="component" value="Unassembled WGS sequence"/>
</dbReference>
<keyword evidence="1" id="KW-1133">Transmembrane helix</keyword>
<evidence type="ECO:0000313" key="4">
    <source>
        <dbReference type="Proteomes" id="UP001265700"/>
    </source>
</evidence>
<dbReference type="EMBL" id="JAVDWU010000002">
    <property type="protein sequence ID" value="MDR7149141.1"/>
    <property type="molecule type" value="Genomic_DNA"/>
</dbReference>
<gene>
    <name evidence="3" type="ORF">J2W49_001090</name>
</gene>
<feature type="transmembrane region" description="Helical" evidence="1">
    <location>
        <begin position="98"/>
        <end position="114"/>
    </location>
</feature>
<protein>
    <submittedName>
        <fullName evidence="3">Lysylphosphatidylglycerol synthetase-like protein (DUF2156 family)</fullName>
    </submittedName>
</protein>
<reference evidence="3 4" key="1">
    <citation type="submission" date="2023-07" db="EMBL/GenBank/DDBJ databases">
        <title>Sorghum-associated microbial communities from plants grown in Nebraska, USA.</title>
        <authorList>
            <person name="Schachtman D."/>
        </authorList>
    </citation>
    <scope>NUCLEOTIDE SEQUENCE [LARGE SCALE GENOMIC DNA]</scope>
    <source>
        <strain evidence="3 4">4249</strain>
    </source>
</reference>
<evidence type="ECO:0000313" key="3">
    <source>
        <dbReference type="EMBL" id="MDR7149141.1"/>
    </source>
</evidence>
<accession>A0ABU1WIP6</accession>
<feature type="transmembrane region" description="Helical" evidence="1">
    <location>
        <begin position="73"/>
        <end position="92"/>
    </location>
</feature>